<sequence length="224" mass="22115">MLAIIPILSCLLAGARALAQDASPSPTRTSDTATRAVGTAATTSQPVVSLFLPMGAPDQIQASIITANANQTTFLLGCSNNATTSGCGYNPPITVTEGESTIIFTNTYGGAETTLTAGPMTYQCELVGAHLDVTPIEGAISAVCTASSAIDGLGVMATTSTLASTEIVYMAVTVTAGASKLAAASTVMPEPTTNLTSTAGAPAMTAAARLGLSGAVGLAVLGLV</sequence>
<protein>
    <recommendedName>
        <fullName evidence="4">GPI anchored cell wall protein</fullName>
    </recommendedName>
</protein>
<feature type="chain" id="PRO_5040462877" description="GPI anchored cell wall protein" evidence="1">
    <location>
        <begin position="18"/>
        <end position="224"/>
    </location>
</feature>
<feature type="signal peptide" evidence="1">
    <location>
        <begin position="1"/>
        <end position="17"/>
    </location>
</feature>
<dbReference type="EMBL" id="CP090174">
    <property type="protein sequence ID" value="UJO24280.1"/>
    <property type="molecule type" value="Genomic_DNA"/>
</dbReference>
<evidence type="ECO:0000313" key="3">
    <source>
        <dbReference type="Proteomes" id="UP000756132"/>
    </source>
</evidence>
<dbReference type="GeneID" id="71993305"/>
<dbReference type="KEGG" id="ffu:CLAFUR5_13427"/>
<gene>
    <name evidence="2" type="ORF">CLAFUR5_13427</name>
</gene>
<evidence type="ECO:0000256" key="1">
    <source>
        <dbReference type="SAM" id="SignalP"/>
    </source>
</evidence>
<evidence type="ECO:0008006" key="4">
    <source>
        <dbReference type="Google" id="ProtNLM"/>
    </source>
</evidence>
<accession>A0A9Q8UVU4</accession>
<evidence type="ECO:0000313" key="2">
    <source>
        <dbReference type="EMBL" id="UJO24280.1"/>
    </source>
</evidence>
<proteinExistence type="predicted"/>
<keyword evidence="3" id="KW-1185">Reference proteome</keyword>
<reference evidence="2" key="1">
    <citation type="submission" date="2021-12" db="EMBL/GenBank/DDBJ databases">
        <authorList>
            <person name="Zaccaron A."/>
            <person name="Stergiopoulos I."/>
        </authorList>
    </citation>
    <scope>NUCLEOTIDE SEQUENCE</scope>
    <source>
        <strain evidence="2">Race5_Kim</strain>
    </source>
</reference>
<dbReference type="PANTHER" id="PTHR40640:SF1">
    <property type="entry name" value="ANCHORED GLYCOPROTEIN, PUTATIVE (AFU_ORTHOLOGUE AFUA_8G04860)-RELATED"/>
    <property type="match status" value="1"/>
</dbReference>
<dbReference type="RefSeq" id="XP_047768646.1">
    <property type="nucleotide sequence ID" value="XM_047912575.1"/>
</dbReference>
<dbReference type="PANTHER" id="PTHR40640">
    <property type="entry name" value="ANCHORED GLYCOPROTEIN, PUTATIVE (AFU_ORTHOLOGUE AFUA_8G04860)-RELATED"/>
    <property type="match status" value="1"/>
</dbReference>
<reference evidence="2" key="2">
    <citation type="journal article" date="2022" name="Microb. Genom.">
        <title>A chromosome-scale genome assembly of the tomato pathogen Cladosporium fulvum reveals a compartmentalized genome architecture and the presence of a dispensable chromosome.</title>
        <authorList>
            <person name="Zaccaron A.Z."/>
            <person name="Chen L.H."/>
            <person name="Samaras A."/>
            <person name="Stergiopoulos I."/>
        </authorList>
    </citation>
    <scope>NUCLEOTIDE SEQUENCE</scope>
    <source>
        <strain evidence="2">Race5_Kim</strain>
    </source>
</reference>
<organism evidence="2 3">
    <name type="scientific">Passalora fulva</name>
    <name type="common">Tomato leaf mold</name>
    <name type="synonym">Cladosporium fulvum</name>
    <dbReference type="NCBI Taxonomy" id="5499"/>
    <lineage>
        <taxon>Eukaryota</taxon>
        <taxon>Fungi</taxon>
        <taxon>Dikarya</taxon>
        <taxon>Ascomycota</taxon>
        <taxon>Pezizomycotina</taxon>
        <taxon>Dothideomycetes</taxon>
        <taxon>Dothideomycetidae</taxon>
        <taxon>Mycosphaerellales</taxon>
        <taxon>Mycosphaerellaceae</taxon>
        <taxon>Fulvia</taxon>
    </lineage>
</organism>
<name>A0A9Q8UVU4_PASFU</name>
<dbReference type="Proteomes" id="UP000756132">
    <property type="component" value="Chromosome 12"/>
</dbReference>
<keyword evidence="1" id="KW-0732">Signal</keyword>
<dbReference type="AlphaFoldDB" id="A0A9Q8UVU4"/>
<dbReference type="OrthoDB" id="4991875at2759"/>